<keyword evidence="6" id="KW-0119">Carbohydrate metabolism</keyword>
<dbReference type="GO" id="GO:0005975">
    <property type="term" value="P:carbohydrate metabolic process"/>
    <property type="evidence" value="ECO:0007669"/>
    <property type="project" value="InterPro"/>
</dbReference>
<dbReference type="Proteomes" id="UP000628840">
    <property type="component" value="Unassembled WGS sequence"/>
</dbReference>
<dbReference type="PANTHER" id="PTHR32438:SF5">
    <property type="entry name" value="4-ALPHA-GLUCANOTRANSFERASE DPE1, CHLOROPLASTIC_AMYLOPLASTIC"/>
    <property type="match status" value="1"/>
</dbReference>
<dbReference type="EMBL" id="BMPF01000003">
    <property type="protein sequence ID" value="GGL37286.1"/>
    <property type="molecule type" value="Genomic_DNA"/>
</dbReference>
<dbReference type="RefSeq" id="WP_188883710.1">
    <property type="nucleotide sequence ID" value="NZ_BMPF01000003.1"/>
</dbReference>
<protein>
    <recommendedName>
        <fullName evidence="3">4-alpha-glucanotransferase</fullName>
        <ecNumber evidence="3">2.4.1.25</ecNumber>
    </recommendedName>
    <alternativeName>
        <fullName evidence="7">Amylomaltase</fullName>
    </alternativeName>
    <alternativeName>
        <fullName evidence="8">Disproportionating enzyme</fullName>
    </alternativeName>
</protein>
<dbReference type="AlphaFoldDB" id="A0A830EWD3"/>
<dbReference type="Gene3D" id="3.20.20.80">
    <property type="entry name" value="Glycosidases"/>
    <property type="match status" value="1"/>
</dbReference>
<dbReference type="EC" id="2.4.1.25" evidence="3"/>
<evidence type="ECO:0000256" key="6">
    <source>
        <dbReference type="ARBA" id="ARBA00023277"/>
    </source>
</evidence>
<keyword evidence="10" id="KW-1185">Reference proteome</keyword>
<dbReference type="OrthoDB" id="104697at2157"/>
<dbReference type="NCBIfam" id="NF011080">
    <property type="entry name" value="PRK14508.1-3"/>
    <property type="match status" value="1"/>
</dbReference>
<evidence type="ECO:0000256" key="1">
    <source>
        <dbReference type="ARBA" id="ARBA00000439"/>
    </source>
</evidence>
<dbReference type="NCBIfam" id="TIGR00217">
    <property type="entry name" value="malQ"/>
    <property type="match status" value="1"/>
</dbReference>
<evidence type="ECO:0000256" key="7">
    <source>
        <dbReference type="ARBA" id="ARBA00031423"/>
    </source>
</evidence>
<organism evidence="9 10">
    <name type="scientific">Halarchaeum grantii</name>
    <dbReference type="NCBI Taxonomy" id="1193105"/>
    <lineage>
        <taxon>Archaea</taxon>
        <taxon>Methanobacteriati</taxon>
        <taxon>Methanobacteriota</taxon>
        <taxon>Stenosarchaea group</taxon>
        <taxon>Halobacteria</taxon>
        <taxon>Halobacteriales</taxon>
        <taxon>Halobacteriaceae</taxon>
    </lineage>
</organism>
<evidence type="ECO:0000256" key="4">
    <source>
        <dbReference type="ARBA" id="ARBA00022676"/>
    </source>
</evidence>
<evidence type="ECO:0000313" key="9">
    <source>
        <dbReference type="EMBL" id="GGL37286.1"/>
    </source>
</evidence>
<reference evidence="9 10" key="1">
    <citation type="journal article" date="2019" name="Int. J. Syst. Evol. Microbiol.">
        <title>The Global Catalogue of Microorganisms (GCM) 10K type strain sequencing project: providing services to taxonomists for standard genome sequencing and annotation.</title>
        <authorList>
            <consortium name="The Broad Institute Genomics Platform"/>
            <consortium name="The Broad Institute Genome Sequencing Center for Infectious Disease"/>
            <person name="Wu L."/>
            <person name="Ma J."/>
        </authorList>
    </citation>
    <scope>NUCLEOTIDE SEQUENCE [LARGE SCALE GENOMIC DNA]</scope>
    <source>
        <strain evidence="9 10">JCM 19585</strain>
    </source>
</reference>
<name>A0A830EWD3_9EURY</name>
<comment type="catalytic activity">
    <reaction evidence="1">
        <text>Transfers a segment of a (1-&gt;4)-alpha-D-glucan to a new position in an acceptor, which may be glucose or a (1-&gt;4)-alpha-D-glucan.</text>
        <dbReference type="EC" id="2.4.1.25"/>
    </reaction>
</comment>
<keyword evidence="4" id="KW-0328">Glycosyltransferase</keyword>
<evidence type="ECO:0000256" key="3">
    <source>
        <dbReference type="ARBA" id="ARBA00012560"/>
    </source>
</evidence>
<evidence type="ECO:0000313" key="10">
    <source>
        <dbReference type="Proteomes" id="UP000628840"/>
    </source>
</evidence>
<comment type="similarity">
    <text evidence="2">Belongs to the disproportionating enzyme family.</text>
</comment>
<sequence length="497" mass="55539">MNFERTSGVFCHLTSLPGSHGIGDLGAGARDFLDFLDAADQSLWQFCPLGPTTGVHGHSPYSSPSTFAGNPLLLDLHALGDRGWLTDAELEAPDTAEPTHVDYEAVASFKRERLRTAFERFEQSADADASDAFEAFRERERDWLADYALYRALKRAHGGESWTEWPRELRERDPDALAAAREEHADEIRYHAFVQWRFDEQWRALREAARERGIQLLGDVPMYAALDSADVWANREAFAVDTAGDPEAVAGVPPSAGDDGQRWGMPVYDWDSLAADDYGWWVRRLDRLFDLVDVARLDHFKAFDAYWAIPADAASAADGEWHPGPGAAFFERVREDLGDLPFVVEDLGFLDDGVLGLRDRLGFPGMRVPEYADWCAEHHRYKPSDYPRDCVAYTSTHDTDTAAGYYESLDERQRDCFDYALDFERDGSPAWALLDAVWDSPAVVAMTTMPDLLGRGSDARLNTPGTATGNWGWRVEDGALTDDLAARLADVTANARR</sequence>
<dbReference type="InterPro" id="IPR003385">
    <property type="entry name" value="Glyco_hydro_77"/>
</dbReference>
<proteinExistence type="inferred from homology"/>
<gene>
    <name evidence="9" type="ORF">GCM10009037_21050</name>
</gene>
<evidence type="ECO:0000256" key="5">
    <source>
        <dbReference type="ARBA" id="ARBA00022679"/>
    </source>
</evidence>
<dbReference type="PANTHER" id="PTHR32438">
    <property type="entry name" value="4-ALPHA-GLUCANOTRANSFERASE DPE1, CHLOROPLASTIC/AMYLOPLASTIC"/>
    <property type="match status" value="1"/>
</dbReference>
<keyword evidence="5" id="KW-0808">Transferase</keyword>
<dbReference type="InterPro" id="IPR017853">
    <property type="entry name" value="GH"/>
</dbReference>
<accession>A0A830EWD3</accession>
<comment type="caution">
    <text evidence="9">The sequence shown here is derived from an EMBL/GenBank/DDBJ whole genome shotgun (WGS) entry which is preliminary data.</text>
</comment>
<evidence type="ECO:0000256" key="8">
    <source>
        <dbReference type="ARBA" id="ARBA00031501"/>
    </source>
</evidence>
<evidence type="ECO:0000256" key="2">
    <source>
        <dbReference type="ARBA" id="ARBA00005684"/>
    </source>
</evidence>
<dbReference type="Pfam" id="PF02446">
    <property type="entry name" value="Glyco_hydro_77"/>
    <property type="match status" value="1"/>
</dbReference>
<dbReference type="SUPFAM" id="SSF51445">
    <property type="entry name" value="(Trans)glycosidases"/>
    <property type="match status" value="1"/>
</dbReference>
<dbReference type="GO" id="GO:0004134">
    <property type="term" value="F:4-alpha-glucanotransferase activity"/>
    <property type="evidence" value="ECO:0007669"/>
    <property type="project" value="UniProtKB-EC"/>
</dbReference>